<reference evidence="1 4" key="2">
    <citation type="submission" date="2011-04" db="EMBL/GenBank/DDBJ databases">
        <title>The complete genome of Selenomonas sputigena DSM 20758.</title>
        <authorList>
            <consortium name="US DOE Joint Genome Institute (JGI-PGF)"/>
            <person name="Lucas S."/>
            <person name="Copeland A."/>
            <person name="Lapidus A."/>
            <person name="Bruce D."/>
            <person name="Goodwin L."/>
            <person name="Pitluck S."/>
            <person name="Peters L."/>
            <person name="Kyrpides N."/>
            <person name="Mavromatis K."/>
            <person name="Ivanova N."/>
            <person name="Ovchinnikova G."/>
            <person name="Teshima H."/>
            <person name="Detter J.C."/>
            <person name="Tapia R."/>
            <person name="Han C."/>
            <person name="Land M."/>
            <person name="Hauser L."/>
            <person name="Markowitz V."/>
            <person name="Cheng J.-F."/>
            <person name="Hugenholtz P."/>
            <person name="Woyke T."/>
            <person name="Wu D."/>
            <person name="Gronow S."/>
            <person name="Wellnitz S."/>
            <person name="Schneider S."/>
            <person name="Klenk H.-P."/>
            <person name="Eisen J.A."/>
        </authorList>
    </citation>
    <scope>NUCLEOTIDE SEQUENCE [LARGE SCALE GENOMIC DNA]</scope>
    <source>
        <strain evidence="1">ATCC 35185</strain>
        <strain evidence="4">ATCC 35185 / DSM 20758 / VPI D19B-28</strain>
    </source>
</reference>
<evidence type="ECO:0000313" key="1">
    <source>
        <dbReference type="EMBL" id="AEC01037.1"/>
    </source>
</evidence>
<dbReference type="OrthoDB" id="1664405at2"/>
<sequence length="207" mass="22417">MKKSVWKSFTALLGILLVTLLIAGCGQKEEPEVSMESLGKALLQEDKAGMEKFGIKEGEVRSNFMKSFVTAFKAASGGLFTNDQAQQIGEACLNVLKKCNVKAKTLEKKDDKAKVELTIDTIDASSIDMDKIAEETQAGAAKDAELDTLMDAFMKNFAKAIEGLQPKGTKTIQVECTYDSSKGVWMPNDMVGTSDKILETAGGELMK</sequence>
<dbReference type="HOGENOM" id="CLU_1331177_0_0_9"/>
<evidence type="ECO:0000313" key="4">
    <source>
        <dbReference type="Proteomes" id="UP000011124"/>
    </source>
</evidence>
<accession>C9LYH7</accession>
<gene>
    <name evidence="1" type="ordered locus">Selsp_2090</name>
    <name evidence="2" type="ORF">SELSPUOL_02538</name>
</gene>
<evidence type="ECO:0008006" key="5">
    <source>
        <dbReference type="Google" id="ProtNLM"/>
    </source>
</evidence>
<dbReference type="EMBL" id="CP002637">
    <property type="protein sequence ID" value="AEC01037.1"/>
    <property type="molecule type" value="Genomic_DNA"/>
</dbReference>
<dbReference type="KEGG" id="ssg:Selsp_2090"/>
<dbReference type="RefSeq" id="WP_006193903.1">
    <property type="nucleotide sequence ID" value="NC_015437.1"/>
</dbReference>
<evidence type="ECO:0000313" key="2">
    <source>
        <dbReference type="EMBL" id="EEX76106.1"/>
    </source>
</evidence>
<dbReference type="EMBL" id="ACKP02000053">
    <property type="protein sequence ID" value="EEX76106.1"/>
    <property type="molecule type" value="Genomic_DNA"/>
</dbReference>
<dbReference type="eggNOG" id="ENOG502ZUZ8">
    <property type="taxonomic scope" value="Bacteria"/>
</dbReference>
<dbReference type="AlphaFoldDB" id="C9LYH7"/>
<reference evidence="2 3" key="1">
    <citation type="submission" date="2009-09" db="EMBL/GenBank/DDBJ databases">
        <authorList>
            <person name="Weinstock G."/>
            <person name="Sodergren E."/>
            <person name="Clifton S."/>
            <person name="Fulton L."/>
            <person name="Fulton B."/>
            <person name="Courtney L."/>
            <person name="Fronick C."/>
            <person name="Harrison M."/>
            <person name="Strong C."/>
            <person name="Farmer C."/>
            <person name="Delahaunty K."/>
            <person name="Markovic C."/>
            <person name="Hall O."/>
            <person name="Minx P."/>
            <person name="Tomlinson C."/>
            <person name="Mitreva M."/>
            <person name="Nelson J."/>
            <person name="Hou S."/>
            <person name="Wollam A."/>
            <person name="Pepin K.H."/>
            <person name="Johnson M."/>
            <person name="Bhonagiri V."/>
            <person name="Nash W.E."/>
            <person name="Warren W."/>
            <person name="Chinwalla A."/>
            <person name="Mardis E.R."/>
            <person name="Wilson R.K."/>
        </authorList>
    </citation>
    <scope>NUCLEOTIDE SEQUENCE [LARGE SCALE GENOMIC DNA]</scope>
    <source>
        <strain evidence="2">ATCC 35185</strain>
        <strain evidence="3">ATCC 35185 / DSM 20758 / VPI D19B-28</strain>
    </source>
</reference>
<proteinExistence type="predicted"/>
<organism evidence="2 3">
    <name type="scientific">Selenomonas sputigena (strain ATCC 35185 / DSM 20758 / CCUG 44933 / VPI D19B-28)</name>
    <dbReference type="NCBI Taxonomy" id="546271"/>
    <lineage>
        <taxon>Bacteria</taxon>
        <taxon>Bacillati</taxon>
        <taxon>Bacillota</taxon>
        <taxon>Negativicutes</taxon>
        <taxon>Selenomonadales</taxon>
        <taxon>Selenomonadaceae</taxon>
        <taxon>Selenomonas</taxon>
    </lineage>
</organism>
<protein>
    <recommendedName>
        <fullName evidence="5">Lipoprotein</fullName>
    </recommendedName>
</protein>
<dbReference type="Proteomes" id="UP000011124">
    <property type="component" value="Chromosome"/>
</dbReference>
<name>C9LYH7_SELS3</name>
<dbReference type="Proteomes" id="UP000003505">
    <property type="component" value="Unassembled WGS sequence"/>
</dbReference>
<keyword evidence="4" id="KW-1185">Reference proteome</keyword>
<evidence type="ECO:0000313" key="3">
    <source>
        <dbReference type="Proteomes" id="UP000003505"/>
    </source>
</evidence>
<dbReference type="PROSITE" id="PS51257">
    <property type="entry name" value="PROKAR_LIPOPROTEIN"/>
    <property type="match status" value="1"/>
</dbReference>